<dbReference type="Proteomes" id="UP001154420">
    <property type="component" value="Unassembled WGS sequence"/>
</dbReference>
<dbReference type="Gene3D" id="1.10.10.10">
    <property type="entry name" value="Winged helix-like DNA-binding domain superfamily/Winged helix DNA-binding domain"/>
    <property type="match status" value="1"/>
</dbReference>
<evidence type="ECO:0000256" key="6">
    <source>
        <dbReference type="ARBA" id="ARBA00023163"/>
    </source>
</evidence>
<evidence type="ECO:0000256" key="8">
    <source>
        <dbReference type="PROSITE-ProRule" id="PRU00169"/>
    </source>
</evidence>
<evidence type="ECO:0000256" key="7">
    <source>
        <dbReference type="ARBA" id="ARBA00024867"/>
    </source>
</evidence>
<organism evidence="12 13">
    <name type="scientific">Parablautia muri</name>
    <dbReference type="NCBI Taxonomy" id="2320879"/>
    <lineage>
        <taxon>Bacteria</taxon>
        <taxon>Bacillati</taxon>
        <taxon>Bacillota</taxon>
        <taxon>Clostridia</taxon>
        <taxon>Lachnospirales</taxon>
        <taxon>Lachnospiraceae</taxon>
        <taxon>Parablautia</taxon>
    </lineage>
</organism>
<feature type="domain" description="Response regulatory" evidence="10">
    <location>
        <begin position="23"/>
        <end position="136"/>
    </location>
</feature>
<evidence type="ECO:0000313" key="12">
    <source>
        <dbReference type="EMBL" id="NBJ94769.1"/>
    </source>
</evidence>
<dbReference type="InterPro" id="IPR039420">
    <property type="entry name" value="WalR-like"/>
</dbReference>
<dbReference type="Gene3D" id="3.40.50.2300">
    <property type="match status" value="1"/>
</dbReference>
<dbReference type="InterPro" id="IPR011006">
    <property type="entry name" value="CheY-like_superfamily"/>
</dbReference>
<dbReference type="GO" id="GO:0032993">
    <property type="term" value="C:protein-DNA complex"/>
    <property type="evidence" value="ECO:0007669"/>
    <property type="project" value="TreeGrafter"/>
</dbReference>
<dbReference type="GO" id="GO:0005829">
    <property type="term" value="C:cytosol"/>
    <property type="evidence" value="ECO:0007669"/>
    <property type="project" value="TreeGrafter"/>
</dbReference>
<comment type="caution">
    <text evidence="12">The sequence shown here is derived from an EMBL/GenBank/DDBJ whole genome shotgun (WGS) entry which is preliminary data.</text>
</comment>
<evidence type="ECO:0000313" key="13">
    <source>
        <dbReference type="Proteomes" id="UP001154420"/>
    </source>
</evidence>
<accession>A0A9X5BJC0</accession>
<dbReference type="InterPro" id="IPR001789">
    <property type="entry name" value="Sig_transdc_resp-reg_receiver"/>
</dbReference>
<dbReference type="SMART" id="SM00862">
    <property type="entry name" value="Trans_reg_C"/>
    <property type="match status" value="1"/>
</dbReference>
<dbReference type="PANTHER" id="PTHR48111:SF40">
    <property type="entry name" value="PHOSPHATE REGULON TRANSCRIPTIONAL REGULATORY PROTEIN PHOB"/>
    <property type="match status" value="1"/>
</dbReference>
<dbReference type="GO" id="GO:0006355">
    <property type="term" value="P:regulation of DNA-templated transcription"/>
    <property type="evidence" value="ECO:0007669"/>
    <property type="project" value="InterPro"/>
</dbReference>
<keyword evidence="5 9" id="KW-0238">DNA-binding</keyword>
<dbReference type="AlphaFoldDB" id="A0A9X5BJC0"/>
<evidence type="ECO:0000256" key="4">
    <source>
        <dbReference type="ARBA" id="ARBA00023015"/>
    </source>
</evidence>
<gene>
    <name evidence="12" type="ORF">D5281_19865</name>
</gene>
<evidence type="ECO:0000259" key="10">
    <source>
        <dbReference type="PROSITE" id="PS50110"/>
    </source>
</evidence>
<dbReference type="RefSeq" id="WP_160561774.1">
    <property type="nucleotide sequence ID" value="NZ_QZDT01000050.1"/>
</dbReference>
<dbReference type="Pfam" id="PF00072">
    <property type="entry name" value="Response_reg"/>
    <property type="match status" value="1"/>
</dbReference>
<dbReference type="CDD" id="cd00383">
    <property type="entry name" value="trans_reg_C"/>
    <property type="match status" value="1"/>
</dbReference>
<sequence>MNDLETRIDKNTHEMVVMKIEKRILIIGDDLTFLQSAKIFMTNSSTDVSYAISEKEALNYLLSSEYCLVIICITLSVDSNIELLRFVRETYLMPIIVITPKLRAAEKVALFHAGANACLERPVDAALCVAQARSLVQLYSDAKLADKKVHPLVFGTELIINPVYRHVIIDGEPLELTRTEFDLLYYMAEHPNQIFSRQQLYQQVWGDDLGISGENTVRSHIGNIYKKLADVDKHYIQNTRGIGYKFVPPTGEE</sequence>
<proteinExistence type="predicted"/>
<feature type="DNA-binding region" description="OmpR/PhoB-type" evidence="9">
    <location>
        <begin position="149"/>
        <end position="248"/>
    </location>
</feature>
<name>A0A9X5BJC0_9FIRM</name>
<dbReference type="InterPro" id="IPR016032">
    <property type="entry name" value="Sig_transdc_resp-reg_C-effctor"/>
</dbReference>
<dbReference type="CDD" id="cd00156">
    <property type="entry name" value="REC"/>
    <property type="match status" value="1"/>
</dbReference>
<dbReference type="SUPFAM" id="SSF46894">
    <property type="entry name" value="C-terminal effector domain of the bipartite response regulators"/>
    <property type="match status" value="1"/>
</dbReference>
<dbReference type="GO" id="GO:0000976">
    <property type="term" value="F:transcription cis-regulatory region binding"/>
    <property type="evidence" value="ECO:0007669"/>
    <property type="project" value="TreeGrafter"/>
</dbReference>
<dbReference type="EMBL" id="QZDT01000050">
    <property type="protein sequence ID" value="NBJ94769.1"/>
    <property type="molecule type" value="Genomic_DNA"/>
</dbReference>
<dbReference type="PANTHER" id="PTHR48111">
    <property type="entry name" value="REGULATOR OF RPOS"/>
    <property type="match status" value="1"/>
</dbReference>
<evidence type="ECO:0000256" key="9">
    <source>
        <dbReference type="PROSITE-ProRule" id="PRU01091"/>
    </source>
</evidence>
<dbReference type="InterPro" id="IPR001867">
    <property type="entry name" value="OmpR/PhoB-type_DNA-bd"/>
</dbReference>
<dbReference type="Pfam" id="PF00486">
    <property type="entry name" value="Trans_reg_C"/>
    <property type="match status" value="1"/>
</dbReference>
<comment type="function">
    <text evidence="7">May play the central regulatory role in sporulation. It may be an element of the effector pathway responsible for the activation of sporulation genes in response to nutritional stress. Spo0A may act in concert with spo0H (a sigma factor) to control the expression of some genes that are critical to the sporulation process.</text>
</comment>
<dbReference type="OrthoDB" id="2066120at2"/>
<dbReference type="PROSITE" id="PS51755">
    <property type="entry name" value="OMPR_PHOB"/>
    <property type="match status" value="1"/>
</dbReference>
<dbReference type="InterPro" id="IPR036388">
    <property type="entry name" value="WH-like_DNA-bd_sf"/>
</dbReference>
<evidence type="ECO:0000256" key="5">
    <source>
        <dbReference type="ARBA" id="ARBA00023125"/>
    </source>
</evidence>
<dbReference type="GO" id="GO:0000156">
    <property type="term" value="F:phosphorelay response regulator activity"/>
    <property type="evidence" value="ECO:0007669"/>
    <property type="project" value="TreeGrafter"/>
</dbReference>
<feature type="domain" description="OmpR/PhoB-type" evidence="11">
    <location>
        <begin position="149"/>
        <end position="248"/>
    </location>
</feature>
<evidence type="ECO:0000256" key="2">
    <source>
        <dbReference type="ARBA" id="ARBA00022553"/>
    </source>
</evidence>
<evidence type="ECO:0000256" key="3">
    <source>
        <dbReference type="ARBA" id="ARBA00023012"/>
    </source>
</evidence>
<keyword evidence="4" id="KW-0805">Transcription regulation</keyword>
<keyword evidence="2" id="KW-0597">Phosphoprotein</keyword>
<keyword evidence="6" id="KW-0804">Transcription</keyword>
<dbReference type="SMART" id="SM00448">
    <property type="entry name" value="REC"/>
    <property type="match status" value="1"/>
</dbReference>
<comment type="caution">
    <text evidence="8">Lacks conserved residue(s) required for the propagation of feature annotation.</text>
</comment>
<protein>
    <recommendedName>
        <fullName evidence="1">Stage 0 sporulation protein A homolog</fullName>
    </recommendedName>
</protein>
<reference evidence="12" key="1">
    <citation type="submission" date="2018-09" db="EMBL/GenBank/DDBJ databases">
        <title>Murine metabolic-syndrome-specific gut microbial biobank.</title>
        <authorList>
            <person name="Liu C."/>
        </authorList>
    </citation>
    <scope>NUCLEOTIDE SEQUENCE</scope>
    <source>
        <strain evidence="12">D42-62</strain>
    </source>
</reference>
<dbReference type="PROSITE" id="PS50110">
    <property type="entry name" value="RESPONSE_REGULATORY"/>
    <property type="match status" value="1"/>
</dbReference>
<keyword evidence="13" id="KW-1185">Reference proteome</keyword>
<dbReference type="SUPFAM" id="SSF52172">
    <property type="entry name" value="CheY-like"/>
    <property type="match status" value="1"/>
</dbReference>
<evidence type="ECO:0000256" key="1">
    <source>
        <dbReference type="ARBA" id="ARBA00018672"/>
    </source>
</evidence>
<keyword evidence="3" id="KW-0902">Two-component regulatory system</keyword>
<evidence type="ECO:0000259" key="11">
    <source>
        <dbReference type="PROSITE" id="PS51755"/>
    </source>
</evidence>